<comment type="caution">
    <text evidence="1">The sequence shown here is derived from an EMBL/GenBank/DDBJ whole genome shotgun (WGS) entry which is preliminary data.</text>
</comment>
<dbReference type="OrthoDB" id="2435434at2759"/>
<sequence length="184" mass="21282">FTIDSQLDNHLKMYALENKDNPNFTQQELADKFEIGQTTVADILAQSLYWLGLDEESILPFTEINKFIDSEFLVDLTNEEEMELENLITQFQNSKNPENPEYLNISTYKSIEIEKNYTIGEMPTVEDIIAEIQENESKKEPKQQIKPVTAIQTVIGLDSILGYIEQPELSLEIDIKVFSELKWI</sequence>
<dbReference type="Proteomes" id="UP000789759">
    <property type="component" value="Unassembled WGS sequence"/>
</dbReference>
<feature type="non-terminal residue" evidence="1">
    <location>
        <position position="184"/>
    </location>
</feature>
<gene>
    <name evidence="1" type="ORF">CPELLU_LOCUS9239</name>
</gene>
<reference evidence="1" key="1">
    <citation type="submission" date="2021-06" db="EMBL/GenBank/DDBJ databases">
        <authorList>
            <person name="Kallberg Y."/>
            <person name="Tangrot J."/>
            <person name="Rosling A."/>
        </authorList>
    </citation>
    <scope>NUCLEOTIDE SEQUENCE</scope>
    <source>
        <strain evidence="1">FL966</strain>
    </source>
</reference>
<protein>
    <submittedName>
        <fullName evidence="1">2498_t:CDS:1</fullName>
    </submittedName>
</protein>
<evidence type="ECO:0000313" key="1">
    <source>
        <dbReference type="EMBL" id="CAG8649130.1"/>
    </source>
</evidence>
<keyword evidence="2" id="KW-1185">Reference proteome</keyword>
<accession>A0A9N9H0P4</accession>
<dbReference type="AlphaFoldDB" id="A0A9N9H0P4"/>
<dbReference type="EMBL" id="CAJVQA010006959">
    <property type="protein sequence ID" value="CAG8649130.1"/>
    <property type="molecule type" value="Genomic_DNA"/>
</dbReference>
<name>A0A9N9H0P4_9GLOM</name>
<proteinExistence type="predicted"/>
<evidence type="ECO:0000313" key="2">
    <source>
        <dbReference type="Proteomes" id="UP000789759"/>
    </source>
</evidence>
<organism evidence="1 2">
    <name type="scientific">Cetraspora pellucida</name>
    <dbReference type="NCBI Taxonomy" id="1433469"/>
    <lineage>
        <taxon>Eukaryota</taxon>
        <taxon>Fungi</taxon>
        <taxon>Fungi incertae sedis</taxon>
        <taxon>Mucoromycota</taxon>
        <taxon>Glomeromycotina</taxon>
        <taxon>Glomeromycetes</taxon>
        <taxon>Diversisporales</taxon>
        <taxon>Gigasporaceae</taxon>
        <taxon>Cetraspora</taxon>
    </lineage>
</organism>
<dbReference type="Gene3D" id="1.10.10.60">
    <property type="entry name" value="Homeodomain-like"/>
    <property type="match status" value="1"/>
</dbReference>